<dbReference type="PROSITE" id="PS50894">
    <property type="entry name" value="HPT"/>
    <property type="match status" value="1"/>
</dbReference>
<dbReference type="SMART" id="SM00091">
    <property type="entry name" value="PAS"/>
    <property type="match status" value="2"/>
</dbReference>
<keyword evidence="14" id="KW-0175">Coiled coil</keyword>
<evidence type="ECO:0000259" key="18">
    <source>
        <dbReference type="PROSITE" id="PS50113"/>
    </source>
</evidence>
<keyword evidence="7" id="KW-0547">Nucleotide-binding</keyword>
<gene>
    <name evidence="20" type="ORF">ACFFJH_01125</name>
</gene>
<dbReference type="InterPro" id="IPR000700">
    <property type="entry name" value="PAS-assoc_C"/>
</dbReference>
<dbReference type="EMBL" id="JBHLXJ010000002">
    <property type="protein sequence ID" value="MFC0348396.1"/>
    <property type="molecule type" value="Genomic_DNA"/>
</dbReference>
<sequence>MRISWIERSLDGLDTLRDSIADGCALANQIKNEGIASQDEILVASAELIFAFADYFENRLPQAIHSFERLSQFFSSHAEMRGVFFAETGRVIVLRKLGEVQTACEICETKLLPVAHGMPSRLSILAWNIFAILSQERGETEQSIRYFYLALDESRRINSTSRIAQVTANLGEVLYVTGNAIAAEELLQIARDVAPSSTEKWLMPFSSTMLALCKIALGKFDEAYDAISHYIENDEAATEHTQSYSAFYLSVAAYTLALRDQLTQAQQLSQKALTLIDMIEDPHLRPYIWWVSGYLYRKSGQYDLAISVLSNAINELGDSGYVHLPLRAINELSEIYAELGRWQEAYEEQKRHQALLIRAQERANKIQIENLKIRNEFKEAEQDRRMNERMSIERKSLDDELQRMLTERETILENSIVGMIFLNSSGRVQWVNTPLCQIFGVERDNVLGASLEPFYESRESYLECGAAVSQAVLRGEAFETELKMRRSDGTVFWVHFSGRAVNKNDLSYGTVWVVMDISTRRQLEDDLHKSEYNYRLLINNVTEGIIVVQNAKIAFANRLIQTLSGYTNEELIGMPFTESIYADDVPVVVERHARRLRGEVVEQYYQIRLEHRVTKALIWVEISSVLIEWEGLPATLSFVSDLTQRKLLESQLKESMDEQMRLQTLQMQNELKVSELARRHAEETTEAKSLFLANMSHEIRTPMNAIIGMAHLALKTDLTVKQKDYVEKIHKAGMSLMGIINDILDFSKIEAGKLDIENVEFDLDEVFNSVAVVTSEKAEQKGLEYLFDVGECVPRRLKGDPLRIGQVLINLVNNAIKFTEEGEVCLRCEVVARQGDQVTMQFVVRDTGLGMSEAQSAKLFMPFSQGDESTTRKFGGTGLGLSISKGMVDLMGGEISLDSRVGQGTSVKFQLPLIELPVDTKPKNRDLFDQLSVLIVDDHAFAASLLADKLSVYGIACDTVCSGQDALKCLLDRDQTLQGQYHAVFIDLHMPYMDGTELITLIRHSNLQEVPKVALVGATARENLNYREDSSVIDAYLDKPFNNSNVFDCLVNMFSFHAHSSVANAANAAFRCKDLRVLLVEDNVVNQQIARELLEAADIEVDLAGNGRVAVERLHERGADYYGMVFMDVQMPEMDGHEATKLIRSDDTFSKLPIIAMTAHALLIERERCFASGMNAHLAKPINPGELYQAVAEWCKAYVVGHTNLPAGSATNSADLVLQIDGVDAALGLSRTMGDRQLYFKLLKLFVQDQRDAIDHIRQALSQGDVKSAERIAHTLKGVAGLIGARVQHAAGALEAALEKETEGKNENQLEAEDQFQDKAEMAKNRLTQFEASLCSTELELKQCISAIEACLLSEYAQMQEATETLVKPERDSQQVVEKLKHCYQLVNNYDGEALEVLSDAIEELNIAFGTDVQKQIMRAAAQYDFDVIASIMKGNAHMSGLELD</sequence>
<evidence type="ECO:0000256" key="6">
    <source>
        <dbReference type="ARBA" id="ARBA00022692"/>
    </source>
</evidence>
<dbReference type="InterPro" id="IPR005467">
    <property type="entry name" value="His_kinase_dom"/>
</dbReference>
<dbReference type="InterPro" id="IPR036641">
    <property type="entry name" value="HPT_dom_sf"/>
</dbReference>
<dbReference type="Pfam" id="PF00072">
    <property type="entry name" value="Response_reg"/>
    <property type="match status" value="2"/>
</dbReference>
<dbReference type="InterPro" id="IPR001610">
    <property type="entry name" value="PAC"/>
</dbReference>
<comment type="catalytic activity">
    <reaction evidence="1">
        <text>ATP + protein L-histidine = ADP + protein N-phospho-L-histidine.</text>
        <dbReference type="EC" id="2.7.13.3"/>
    </reaction>
</comment>
<evidence type="ECO:0000259" key="16">
    <source>
        <dbReference type="PROSITE" id="PS50110"/>
    </source>
</evidence>
<comment type="subcellular location">
    <subcellularLocation>
        <location evidence="2">Cell membrane</location>
        <topology evidence="2">Multi-pass membrane protein</topology>
    </subcellularLocation>
</comment>
<dbReference type="CDD" id="cd17546">
    <property type="entry name" value="REC_hyHK_CKI1_RcsC-like"/>
    <property type="match status" value="2"/>
</dbReference>
<dbReference type="Gene3D" id="1.25.40.10">
    <property type="entry name" value="Tetratricopeptide repeat domain"/>
    <property type="match status" value="2"/>
</dbReference>
<dbReference type="Pfam" id="PF00512">
    <property type="entry name" value="HisKA"/>
    <property type="match status" value="1"/>
</dbReference>
<dbReference type="PRINTS" id="PR00344">
    <property type="entry name" value="BCTRLSENSOR"/>
</dbReference>
<dbReference type="SMART" id="SM00073">
    <property type="entry name" value="HPT"/>
    <property type="match status" value="1"/>
</dbReference>
<dbReference type="InterPro" id="IPR003594">
    <property type="entry name" value="HATPase_dom"/>
</dbReference>
<dbReference type="CDD" id="cd00130">
    <property type="entry name" value="PAS"/>
    <property type="match status" value="2"/>
</dbReference>
<proteinExistence type="predicted"/>
<dbReference type="Pfam" id="PF13426">
    <property type="entry name" value="PAS_9"/>
    <property type="match status" value="1"/>
</dbReference>
<dbReference type="NCBIfam" id="TIGR00229">
    <property type="entry name" value="sensory_box"/>
    <property type="match status" value="2"/>
</dbReference>
<feature type="modified residue" description="4-aspartylphosphate" evidence="13">
    <location>
        <position position="1128"/>
    </location>
</feature>
<dbReference type="PROSITE" id="PS50110">
    <property type="entry name" value="RESPONSE_REGULATORY"/>
    <property type="match status" value="2"/>
</dbReference>
<evidence type="ECO:0000256" key="12">
    <source>
        <dbReference type="PROSITE-ProRule" id="PRU00110"/>
    </source>
</evidence>
<dbReference type="PROSITE" id="PS50109">
    <property type="entry name" value="HIS_KIN"/>
    <property type="match status" value="1"/>
</dbReference>
<evidence type="ECO:0000259" key="15">
    <source>
        <dbReference type="PROSITE" id="PS50109"/>
    </source>
</evidence>
<dbReference type="SUPFAM" id="SSF55874">
    <property type="entry name" value="ATPase domain of HSP90 chaperone/DNA topoisomerase II/histidine kinase"/>
    <property type="match status" value="1"/>
</dbReference>
<feature type="domain" description="PAS" evidence="17">
    <location>
        <begin position="404"/>
        <end position="456"/>
    </location>
</feature>
<dbReference type="Proteomes" id="UP001589844">
    <property type="component" value="Unassembled WGS sequence"/>
</dbReference>
<evidence type="ECO:0000256" key="4">
    <source>
        <dbReference type="ARBA" id="ARBA00022475"/>
    </source>
</evidence>
<dbReference type="Gene3D" id="1.20.120.160">
    <property type="entry name" value="HPT domain"/>
    <property type="match status" value="1"/>
</dbReference>
<name>A0ABV6I987_9BURK</name>
<keyword evidence="11" id="KW-0472">Membrane</keyword>
<accession>A0ABV6I987</accession>
<dbReference type="EC" id="2.7.13.3" evidence="3"/>
<keyword evidence="21" id="KW-1185">Reference proteome</keyword>
<dbReference type="CDD" id="cd00082">
    <property type="entry name" value="HisKA"/>
    <property type="match status" value="1"/>
</dbReference>
<dbReference type="PROSITE" id="PS50113">
    <property type="entry name" value="PAC"/>
    <property type="match status" value="1"/>
</dbReference>
<dbReference type="SUPFAM" id="SSF48452">
    <property type="entry name" value="TPR-like"/>
    <property type="match status" value="2"/>
</dbReference>
<dbReference type="SUPFAM" id="SSF47384">
    <property type="entry name" value="Homodimeric domain of signal transducing histidine kinase"/>
    <property type="match status" value="1"/>
</dbReference>
<evidence type="ECO:0000256" key="9">
    <source>
        <dbReference type="ARBA" id="ARBA00022989"/>
    </source>
</evidence>
<evidence type="ECO:0000256" key="7">
    <source>
        <dbReference type="ARBA" id="ARBA00022741"/>
    </source>
</evidence>
<dbReference type="CDD" id="cd16922">
    <property type="entry name" value="HATPase_EvgS-ArcB-TorS-like"/>
    <property type="match status" value="1"/>
</dbReference>
<keyword evidence="8" id="KW-0067">ATP-binding</keyword>
<evidence type="ECO:0000313" key="21">
    <source>
        <dbReference type="Proteomes" id="UP001589844"/>
    </source>
</evidence>
<feature type="modified residue" description="4-aspartylphosphate" evidence="13">
    <location>
        <position position="987"/>
    </location>
</feature>
<dbReference type="Gene3D" id="1.10.287.130">
    <property type="match status" value="1"/>
</dbReference>
<dbReference type="SUPFAM" id="SSF52172">
    <property type="entry name" value="CheY-like"/>
    <property type="match status" value="2"/>
</dbReference>
<feature type="domain" description="HPt" evidence="19">
    <location>
        <begin position="1235"/>
        <end position="1337"/>
    </location>
</feature>
<evidence type="ECO:0000256" key="14">
    <source>
        <dbReference type="SAM" id="Coils"/>
    </source>
</evidence>
<feature type="domain" description="PAS" evidence="17">
    <location>
        <begin position="550"/>
        <end position="599"/>
    </location>
</feature>
<reference evidence="20 21" key="1">
    <citation type="submission" date="2024-09" db="EMBL/GenBank/DDBJ databases">
        <authorList>
            <person name="Sun Q."/>
            <person name="Mori K."/>
        </authorList>
    </citation>
    <scope>NUCLEOTIDE SEQUENCE [LARGE SCALE GENOMIC DNA]</scope>
    <source>
        <strain evidence="20 21">CCM 8677</strain>
    </source>
</reference>
<feature type="domain" description="Response regulatory" evidence="16">
    <location>
        <begin position="932"/>
        <end position="1054"/>
    </location>
</feature>
<dbReference type="Pfam" id="PF01627">
    <property type="entry name" value="Hpt"/>
    <property type="match status" value="1"/>
</dbReference>
<evidence type="ECO:0000256" key="1">
    <source>
        <dbReference type="ARBA" id="ARBA00000085"/>
    </source>
</evidence>
<evidence type="ECO:0000313" key="20">
    <source>
        <dbReference type="EMBL" id="MFC0348396.1"/>
    </source>
</evidence>
<comment type="caution">
    <text evidence="20">The sequence shown here is derived from an EMBL/GenBank/DDBJ whole genome shotgun (WGS) entry which is preliminary data.</text>
</comment>
<keyword evidence="4" id="KW-1003">Cell membrane</keyword>
<dbReference type="SMART" id="SM00448">
    <property type="entry name" value="REC"/>
    <property type="match status" value="2"/>
</dbReference>
<evidence type="ECO:0000256" key="3">
    <source>
        <dbReference type="ARBA" id="ARBA00012438"/>
    </source>
</evidence>
<feature type="modified residue" description="Phosphohistidine" evidence="12">
    <location>
        <position position="1274"/>
    </location>
</feature>
<dbReference type="SMART" id="SM00086">
    <property type="entry name" value="PAC"/>
    <property type="match status" value="2"/>
</dbReference>
<dbReference type="SMART" id="SM00388">
    <property type="entry name" value="HisKA"/>
    <property type="match status" value="1"/>
</dbReference>
<dbReference type="InterPro" id="IPR008207">
    <property type="entry name" value="Sig_transdc_His_kin_Hpt_dom"/>
</dbReference>
<dbReference type="InterPro" id="IPR013767">
    <property type="entry name" value="PAS_fold"/>
</dbReference>
<dbReference type="InterPro" id="IPR003661">
    <property type="entry name" value="HisK_dim/P_dom"/>
</dbReference>
<dbReference type="Pfam" id="PF02518">
    <property type="entry name" value="HATPase_c"/>
    <property type="match status" value="1"/>
</dbReference>
<feature type="domain" description="PAC" evidence="18">
    <location>
        <begin position="478"/>
        <end position="529"/>
    </location>
</feature>
<dbReference type="SMART" id="SM00387">
    <property type="entry name" value="HATPase_c"/>
    <property type="match status" value="1"/>
</dbReference>
<protein>
    <recommendedName>
        <fullName evidence="3">histidine kinase</fullName>
        <ecNumber evidence="3">2.7.13.3</ecNumber>
    </recommendedName>
</protein>
<evidence type="ECO:0000256" key="5">
    <source>
        <dbReference type="ARBA" id="ARBA00022553"/>
    </source>
</evidence>
<dbReference type="Gene3D" id="3.40.50.2300">
    <property type="match status" value="2"/>
</dbReference>
<dbReference type="Pfam" id="PF00989">
    <property type="entry name" value="PAS"/>
    <property type="match status" value="1"/>
</dbReference>
<evidence type="ECO:0000256" key="11">
    <source>
        <dbReference type="ARBA" id="ARBA00023136"/>
    </source>
</evidence>
<dbReference type="InterPro" id="IPR035965">
    <property type="entry name" value="PAS-like_dom_sf"/>
</dbReference>
<dbReference type="SUPFAM" id="SSF47226">
    <property type="entry name" value="Histidine-containing phosphotransfer domain, HPT domain"/>
    <property type="match status" value="1"/>
</dbReference>
<dbReference type="InterPro" id="IPR011990">
    <property type="entry name" value="TPR-like_helical_dom_sf"/>
</dbReference>
<dbReference type="InterPro" id="IPR011006">
    <property type="entry name" value="CheY-like_superfamily"/>
</dbReference>
<evidence type="ECO:0000256" key="2">
    <source>
        <dbReference type="ARBA" id="ARBA00004651"/>
    </source>
</evidence>
<keyword evidence="10" id="KW-0902">Two-component regulatory system</keyword>
<dbReference type="SUPFAM" id="SSF55785">
    <property type="entry name" value="PYP-like sensor domain (PAS domain)"/>
    <property type="match status" value="2"/>
</dbReference>
<dbReference type="Gene3D" id="3.30.450.20">
    <property type="entry name" value="PAS domain"/>
    <property type="match status" value="2"/>
</dbReference>
<dbReference type="RefSeq" id="WP_390209452.1">
    <property type="nucleotide sequence ID" value="NZ_JBHLXJ010000002.1"/>
</dbReference>
<organism evidence="20 21">
    <name type="scientific">Undibacterium danionis</name>
    <dbReference type="NCBI Taxonomy" id="1812100"/>
    <lineage>
        <taxon>Bacteria</taxon>
        <taxon>Pseudomonadati</taxon>
        <taxon>Pseudomonadota</taxon>
        <taxon>Betaproteobacteria</taxon>
        <taxon>Burkholderiales</taxon>
        <taxon>Oxalobacteraceae</taxon>
        <taxon>Undibacterium</taxon>
    </lineage>
</organism>
<keyword evidence="6" id="KW-0812">Transmembrane</keyword>
<dbReference type="PROSITE" id="PS50112">
    <property type="entry name" value="PAS"/>
    <property type="match status" value="2"/>
</dbReference>
<evidence type="ECO:0000259" key="17">
    <source>
        <dbReference type="PROSITE" id="PS50112"/>
    </source>
</evidence>
<dbReference type="InterPro" id="IPR001789">
    <property type="entry name" value="Sig_transdc_resp-reg_receiver"/>
</dbReference>
<dbReference type="InterPro" id="IPR000014">
    <property type="entry name" value="PAS"/>
</dbReference>
<keyword evidence="9" id="KW-1133">Transmembrane helix</keyword>
<dbReference type="InterPro" id="IPR004358">
    <property type="entry name" value="Sig_transdc_His_kin-like_C"/>
</dbReference>
<dbReference type="Gene3D" id="3.30.565.10">
    <property type="entry name" value="Histidine kinase-like ATPase, C-terminal domain"/>
    <property type="match status" value="1"/>
</dbReference>
<evidence type="ECO:0000256" key="10">
    <source>
        <dbReference type="ARBA" id="ARBA00023012"/>
    </source>
</evidence>
<feature type="domain" description="Histidine kinase" evidence="15">
    <location>
        <begin position="694"/>
        <end position="915"/>
    </location>
</feature>
<evidence type="ECO:0000256" key="8">
    <source>
        <dbReference type="ARBA" id="ARBA00022840"/>
    </source>
</evidence>
<keyword evidence="5 13" id="KW-0597">Phosphoprotein</keyword>
<evidence type="ECO:0000259" key="19">
    <source>
        <dbReference type="PROSITE" id="PS50894"/>
    </source>
</evidence>
<feature type="domain" description="Response regulatory" evidence="16">
    <location>
        <begin position="1076"/>
        <end position="1195"/>
    </location>
</feature>
<dbReference type="InterPro" id="IPR036097">
    <property type="entry name" value="HisK_dim/P_sf"/>
</dbReference>
<evidence type="ECO:0000256" key="13">
    <source>
        <dbReference type="PROSITE-ProRule" id="PRU00169"/>
    </source>
</evidence>
<feature type="coiled-coil region" evidence="14">
    <location>
        <begin position="356"/>
        <end position="414"/>
    </location>
</feature>
<dbReference type="PANTHER" id="PTHR45339:SF1">
    <property type="entry name" value="HYBRID SIGNAL TRANSDUCTION HISTIDINE KINASE J"/>
    <property type="match status" value="1"/>
</dbReference>
<dbReference type="PANTHER" id="PTHR45339">
    <property type="entry name" value="HYBRID SIGNAL TRANSDUCTION HISTIDINE KINASE J"/>
    <property type="match status" value="1"/>
</dbReference>
<dbReference type="InterPro" id="IPR036890">
    <property type="entry name" value="HATPase_C_sf"/>
</dbReference>